<gene>
    <name evidence="6" type="ORF">ACFO4E_14450</name>
</gene>
<dbReference type="InterPro" id="IPR003593">
    <property type="entry name" value="AAA+_ATPase"/>
</dbReference>
<evidence type="ECO:0000256" key="1">
    <source>
        <dbReference type="ARBA" id="ARBA00022737"/>
    </source>
</evidence>
<evidence type="ECO:0000256" key="4">
    <source>
        <dbReference type="SAM" id="Coils"/>
    </source>
</evidence>
<dbReference type="EMBL" id="JBHSFQ010000012">
    <property type="protein sequence ID" value="MFC4563062.1"/>
    <property type="molecule type" value="Genomic_DNA"/>
</dbReference>
<dbReference type="InterPro" id="IPR003439">
    <property type="entry name" value="ABC_transporter-like_ATP-bd"/>
</dbReference>
<sequence>MQQAMNTPSAPQPAAGPAPLIGVRDLAKSYEGRSVLDGIALDAAPGARLGLVGENGIGKSTLLRLIAGIEDPDSGTVARPEDTGFLHQEPPYPGDATLADIVEQALRPAREIEARLAEQAADLQERPDDAALLADYAATLELAEAREIWDADRRADIVLAGLGLDAVERGRRTDAMSGGQRSRLGLAELLILRPRALLLDEPTNHLDDDGAAFLEEYLRALPGAVLLASHDRLFLDRVCTGILDLDPARGGPAYYGGAYSAYLREKKLERENWERQYADEQAELRRLRESVRTTARNVGYNRPARDNEKMGYDYKGGRVHSQISRRVRNAQRRLDELDRDQVRKPPAPLSFGGALTGASGDGTALMAREVAVPGRLALDHLDLPAGGRLLVTGPNGAGKSTLLQVLARRLDPGGGTVHWQRGATVALLEQDVRFAEPETTARRYYEAMTLDRPDAPQLGALGLVAPRDIERPVGLLSVGQRRRLALALLVATSPQVLLLDEPTNHLSLALAEELEQALRGTPGAVVVASHDRWLRRGWDGAELRLDGGRVTERVPAP</sequence>
<dbReference type="Proteomes" id="UP001595923">
    <property type="component" value="Unassembled WGS sequence"/>
</dbReference>
<dbReference type="InterPro" id="IPR027417">
    <property type="entry name" value="P-loop_NTPase"/>
</dbReference>
<accession>A0ABV9DWE5</accession>
<dbReference type="PROSITE" id="PS00211">
    <property type="entry name" value="ABC_TRANSPORTER_1"/>
    <property type="match status" value="2"/>
</dbReference>
<keyword evidence="2" id="KW-0547">Nucleotide-binding</keyword>
<evidence type="ECO:0000256" key="3">
    <source>
        <dbReference type="ARBA" id="ARBA00022840"/>
    </source>
</evidence>
<keyword evidence="7" id="KW-1185">Reference proteome</keyword>
<dbReference type="CDD" id="cd03221">
    <property type="entry name" value="ABCF_EF-3"/>
    <property type="match status" value="1"/>
</dbReference>
<organism evidence="6 7">
    <name type="scientific">Nocardiopsis mangrovi</name>
    <dbReference type="NCBI Taxonomy" id="1179818"/>
    <lineage>
        <taxon>Bacteria</taxon>
        <taxon>Bacillati</taxon>
        <taxon>Actinomycetota</taxon>
        <taxon>Actinomycetes</taxon>
        <taxon>Streptosporangiales</taxon>
        <taxon>Nocardiopsidaceae</taxon>
        <taxon>Nocardiopsis</taxon>
    </lineage>
</organism>
<dbReference type="RefSeq" id="WP_378574789.1">
    <property type="nucleotide sequence ID" value="NZ_JBHSFQ010000012.1"/>
</dbReference>
<feature type="coiled-coil region" evidence="4">
    <location>
        <begin position="263"/>
        <end position="340"/>
    </location>
</feature>
<evidence type="ECO:0000256" key="2">
    <source>
        <dbReference type="ARBA" id="ARBA00022741"/>
    </source>
</evidence>
<evidence type="ECO:0000313" key="7">
    <source>
        <dbReference type="Proteomes" id="UP001595923"/>
    </source>
</evidence>
<protein>
    <submittedName>
        <fullName evidence="6">ABC-F family ATP-binding cassette domain-containing protein</fullName>
    </submittedName>
</protein>
<keyword evidence="1" id="KW-0677">Repeat</keyword>
<name>A0ABV9DWE5_9ACTN</name>
<dbReference type="PROSITE" id="PS50893">
    <property type="entry name" value="ABC_TRANSPORTER_2"/>
    <property type="match status" value="2"/>
</dbReference>
<dbReference type="PANTHER" id="PTHR19211:SF14">
    <property type="entry name" value="ATP-BINDING CASSETTE SUB-FAMILY F MEMBER 1"/>
    <property type="match status" value="1"/>
</dbReference>
<proteinExistence type="predicted"/>
<keyword evidence="4" id="KW-0175">Coiled coil</keyword>
<evidence type="ECO:0000313" key="6">
    <source>
        <dbReference type="EMBL" id="MFC4563062.1"/>
    </source>
</evidence>
<evidence type="ECO:0000259" key="5">
    <source>
        <dbReference type="PROSITE" id="PS50893"/>
    </source>
</evidence>
<feature type="domain" description="ABC transporter" evidence="5">
    <location>
        <begin position="21"/>
        <end position="290"/>
    </location>
</feature>
<dbReference type="Pfam" id="PF00005">
    <property type="entry name" value="ABC_tran"/>
    <property type="match status" value="2"/>
</dbReference>
<keyword evidence="3 6" id="KW-0067">ATP-binding</keyword>
<dbReference type="PANTHER" id="PTHR19211">
    <property type="entry name" value="ATP-BINDING TRANSPORT PROTEIN-RELATED"/>
    <property type="match status" value="1"/>
</dbReference>
<dbReference type="SMART" id="SM00382">
    <property type="entry name" value="AAA"/>
    <property type="match status" value="2"/>
</dbReference>
<comment type="caution">
    <text evidence="6">The sequence shown here is derived from an EMBL/GenBank/DDBJ whole genome shotgun (WGS) entry which is preliminary data.</text>
</comment>
<dbReference type="GO" id="GO:0005524">
    <property type="term" value="F:ATP binding"/>
    <property type="evidence" value="ECO:0007669"/>
    <property type="project" value="UniProtKB-KW"/>
</dbReference>
<dbReference type="SUPFAM" id="SSF52540">
    <property type="entry name" value="P-loop containing nucleoside triphosphate hydrolases"/>
    <property type="match status" value="2"/>
</dbReference>
<feature type="domain" description="ABC transporter" evidence="5">
    <location>
        <begin position="361"/>
        <end position="556"/>
    </location>
</feature>
<dbReference type="InterPro" id="IPR017871">
    <property type="entry name" value="ABC_transporter-like_CS"/>
</dbReference>
<reference evidence="7" key="1">
    <citation type="journal article" date="2019" name="Int. J. Syst. Evol. Microbiol.">
        <title>The Global Catalogue of Microorganisms (GCM) 10K type strain sequencing project: providing services to taxonomists for standard genome sequencing and annotation.</title>
        <authorList>
            <consortium name="The Broad Institute Genomics Platform"/>
            <consortium name="The Broad Institute Genome Sequencing Center for Infectious Disease"/>
            <person name="Wu L."/>
            <person name="Ma J."/>
        </authorList>
    </citation>
    <scope>NUCLEOTIDE SEQUENCE [LARGE SCALE GENOMIC DNA]</scope>
    <source>
        <strain evidence="7">XZYJ18</strain>
    </source>
</reference>
<dbReference type="Gene3D" id="3.40.50.300">
    <property type="entry name" value="P-loop containing nucleotide triphosphate hydrolases"/>
    <property type="match status" value="2"/>
</dbReference>
<dbReference type="InterPro" id="IPR050611">
    <property type="entry name" value="ABCF"/>
</dbReference>